<accession>A0A0R2HZA4</accession>
<dbReference type="EMBL" id="JQBW01000010">
    <property type="protein sequence ID" value="KRN58129.1"/>
    <property type="molecule type" value="Genomic_DNA"/>
</dbReference>
<gene>
    <name evidence="2" type="ORF">IV45_GL000572</name>
</gene>
<feature type="transmembrane region" description="Helical" evidence="1">
    <location>
        <begin position="388"/>
        <end position="406"/>
    </location>
</feature>
<reference evidence="2 3" key="1">
    <citation type="journal article" date="2015" name="Genome Announc.">
        <title>Expanding the biotechnology potential of lactobacilli through comparative genomics of 213 strains and associated genera.</title>
        <authorList>
            <person name="Sun Z."/>
            <person name="Harris H.M."/>
            <person name="McCann A."/>
            <person name="Guo C."/>
            <person name="Argimon S."/>
            <person name="Zhang W."/>
            <person name="Yang X."/>
            <person name="Jeffery I.B."/>
            <person name="Cooney J.C."/>
            <person name="Kagawa T.F."/>
            <person name="Liu W."/>
            <person name="Song Y."/>
            <person name="Salvetti E."/>
            <person name="Wrobel A."/>
            <person name="Rasinkangas P."/>
            <person name="Parkhill J."/>
            <person name="Rea M.C."/>
            <person name="O'Sullivan O."/>
            <person name="Ritari J."/>
            <person name="Douillard F.P."/>
            <person name="Paul Ross R."/>
            <person name="Yang R."/>
            <person name="Briner A.E."/>
            <person name="Felis G.E."/>
            <person name="de Vos W.M."/>
            <person name="Barrangou R."/>
            <person name="Klaenhammer T.R."/>
            <person name="Caufield P.W."/>
            <person name="Cui Y."/>
            <person name="Zhang H."/>
            <person name="O'Toole P.W."/>
        </authorList>
    </citation>
    <scope>NUCLEOTIDE SEQUENCE [LARGE SCALE GENOMIC DNA]</scope>
    <source>
        <strain evidence="2 3">DSM 17896</strain>
    </source>
</reference>
<feature type="transmembrane region" description="Helical" evidence="1">
    <location>
        <begin position="361"/>
        <end position="381"/>
    </location>
</feature>
<dbReference type="Proteomes" id="UP000050934">
    <property type="component" value="Unassembled WGS sequence"/>
</dbReference>
<evidence type="ECO:0008006" key="4">
    <source>
        <dbReference type="Google" id="ProtNLM"/>
    </source>
</evidence>
<keyword evidence="1" id="KW-0472">Membrane</keyword>
<feature type="transmembrane region" description="Helical" evidence="1">
    <location>
        <begin position="165"/>
        <end position="185"/>
    </location>
</feature>
<feature type="transmembrane region" description="Helical" evidence="1">
    <location>
        <begin position="197"/>
        <end position="230"/>
    </location>
</feature>
<dbReference type="PATRIC" id="fig|396268.3.peg.578"/>
<comment type="caution">
    <text evidence="2">The sequence shown here is derived from an EMBL/GenBank/DDBJ whole genome shotgun (WGS) entry which is preliminary data.</text>
</comment>
<dbReference type="AlphaFoldDB" id="A0A0R2HZA4"/>
<protein>
    <recommendedName>
        <fullName evidence="4">YfhO family protein</fullName>
    </recommendedName>
</protein>
<keyword evidence="1" id="KW-1133">Transmembrane helix</keyword>
<keyword evidence="1" id="KW-0812">Transmembrane</keyword>
<sequence length="527" mass="61459">MIIKERHYILREMDYKSFLYKCLVFLFFICMALICVIIPWHTGYIFSGSDLRFHVSRIMEIVKSNYHYPLLNFFTFSHVGYNVNSFYPLLTLYPIAFLFKIISNPIDAFYCTQFLLLTATEICSYYSARLLKIQKSSSIMFSMVYTFSGYIAFVYWFAFELGEMLSFVVLPLLIPLTLSFIRPSYVNDSLCQYREPLLVIVLTWITFSHLLTTLICLAFLSICFLCDLIIKPSFKKLLYDIRIVLIYLLATSFYWINFFKAYLGQNITGPEKYLNIINTIQLIENSLNNSISTGNFDPIKVVSIGIIPFVFLIYIMANYSKLNNLEKCFLWLALGFLILSTNLFCWAYLKEHFLNVTIIQFTFRFLIFVVLFITIDMSLLAKPRIFEVLLLAFVIGAFNINQMSSFRAEGMRQQAITKKPSNHHQPDYANFKVNKVNFPNIYSGVYNSKGGPKDYLTSNQSEHFDSIADNVIYTTNHQRIKYKMTPKSNQVNYEFIKKENGYVDLPVLMSASKYKVYDNGHIVNNIK</sequence>
<feature type="transmembrane region" description="Helical" evidence="1">
    <location>
        <begin position="20"/>
        <end position="40"/>
    </location>
</feature>
<feature type="transmembrane region" description="Helical" evidence="1">
    <location>
        <begin position="237"/>
        <end position="256"/>
    </location>
</feature>
<organism evidence="2 3">
    <name type="scientific">Limosilactobacillus secaliphilus</name>
    <dbReference type="NCBI Taxonomy" id="396268"/>
    <lineage>
        <taxon>Bacteria</taxon>
        <taxon>Bacillati</taxon>
        <taxon>Bacillota</taxon>
        <taxon>Bacilli</taxon>
        <taxon>Lactobacillales</taxon>
        <taxon>Lactobacillaceae</taxon>
        <taxon>Limosilactobacillus</taxon>
    </lineage>
</organism>
<evidence type="ECO:0000313" key="2">
    <source>
        <dbReference type="EMBL" id="KRN58129.1"/>
    </source>
</evidence>
<name>A0A0R2HZA4_9LACO</name>
<dbReference type="OrthoDB" id="9784157at2"/>
<feature type="transmembrane region" description="Helical" evidence="1">
    <location>
        <begin position="139"/>
        <end position="158"/>
    </location>
</feature>
<dbReference type="STRING" id="396268.IV45_GL000572"/>
<evidence type="ECO:0000313" key="3">
    <source>
        <dbReference type="Proteomes" id="UP000050934"/>
    </source>
</evidence>
<feature type="transmembrane region" description="Helical" evidence="1">
    <location>
        <begin position="329"/>
        <end position="349"/>
    </location>
</feature>
<keyword evidence="3" id="KW-1185">Reference proteome</keyword>
<proteinExistence type="predicted"/>
<evidence type="ECO:0000256" key="1">
    <source>
        <dbReference type="SAM" id="Phobius"/>
    </source>
</evidence>
<feature type="transmembrane region" description="Helical" evidence="1">
    <location>
        <begin position="299"/>
        <end position="317"/>
    </location>
</feature>